<gene>
    <name evidence="2" type="ORF">NEMVEDRAFT_v1g232691</name>
</gene>
<feature type="transmembrane region" description="Helical" evidence="1">
    <location>
        <begin position="217"/>
        <end position="237"/>
    </location>
</feature>
<accession>A7S4T2</accession>
<name>A7S4T2_NEMVE</name>
<keyword evidence="1" id="KW-0472">Membrane</keyword>
<dbReference type="EMBL" id="DS469580">
    <property type="protein sequence ID" value="EDO41206.1"/>
    <property type="molecule type" value="Genomic_DNA"/>
</dbReference>
<dbReference type="OrthoDB" id="10253254at2759"/>
<dbReference type="Proteomes" id="UP000001593">
    <property type="component" value="Unassembled WGS sequence"/>
</dbReference>
<dbReference type="InParanoid" id="A7S4T2"/>
<dbReference type="KEGG" id="nve:5512961"/>
<dbReference type="eggNOG" id="ENOG502S0MB">
    <property type="taxonomic scope" value="Eukaryota"/>
</dbReference>
<dbReference type="PhylomeDB" id="A7S4T2"/>
<evidence type="ECO:0008006" key="4">
    <source>
        <dbReference type="Google" id="ProtNLM"/>
    </source>
</evidence>
<dbReference type="OMA" id="TANHISY"/>
<organism evidence="2 3">
    <name type="scientific">Nematostella vectensis</name>
    <name type="common">Starlet sea anemone</name>
    <dbReference type="NCBI Taxonomy" id="45351"/>
    <lineage>
        <taxon>Eukaryota</taxon>
        <taxon>Metazoa</taxon>
        <taxon>Cnidaria</taxon>
        <taxon>Anthozoa</taxon>
        <taxon>Hexacorallia</taxon>
        <taxon>Actiniaria</taxon>
        <taxon>Edwardsiidae</taxon>
        <taxon>Nematostella</taxon>
    </lineage>
</organism>
<keyword evidence="3" id="KW-1185">Reference proteome</keyword>
<evidence type="ECO:0000313" key="2">
    <source>
        <dbReference type="EMBL" id="EDO41206.1"/>
    </source>
</evidence>
<evidence type="ECO:0000313" key="3">
    <source>
        <dbReference type="Proteomes" id="UP000001593"/>
    </source>
</evidence>
<evidence type="ECO:0000256" key="1">
    <source>
        <dbReference type="SAM" id="Phobius"/>
    </source>
</evidence>
<dbReference type="STRING" id="45351.A7S4T2"/>
<sequence>MTEHIDHYINLPLMKLANENLGISSIPGVTPNVISFSHFICACISIKFLISGNLAIRRIGCCIYEFRNQLDLLDGVVYRAQAHQKTYVSGWGSWGYLVDAAMDFGGGLLLAFGIGVFLQRYPPLKRVRIHSRDVESSRKLLAEKVLDERPAFAHVHFDRRAITVKVLLATVQAVARSGIWDYFIKSYHELLEKPSVSISTELQTEVLNYRSTWLVMWLWKFSSADAFFQFTLLAILFDKLWQWIQLVFYVGWVQLAVLLIISQLHLIEVRAYLLGA</sequence>
<reference evidence="2 3" key="1">
    <citation type="journal article" date="2007" name="Science">
        <title>Sea anemone genome reveals ancestral eumetazoan gene repertoire and genomic organization.</title>
        <authorList>
            <person name="Putnam N.H."/>
            <person name="Srivastava M."/>
            <person name="Hellsten U."/>
            <person name="Dirks B."/>
            <person name="Chapman J."/>
            <person name="Salamov A."/>
            <person name="Terry A."/>
            <person name="Shapiro H."/>
            <person name="Lindquist E."/>
            <person name="Kapitonov V.V."/>
            <person name="Jurka J."/>
            <person name="Genikhovich G."/>
            <person name="Grigoriev I.V."/>
            <person name="Lucas S.M."/>
            <person name="Steele R.E."/>
            <person name="Finnerty J.R."/>
            <person name="Technau U."/>
            <person name="Martindale M.Q."/>
            <person name="Rokhsar D.S."/>
        </authorList>
    </citation>
    <scope>NUCLEOTIDE SEQUENCE [LARGE SCALE GENOMIC DNA]</scope>
    <source>
        <strain evidence="3">CH2 X CH6</strain>
    </source>
</reference>
<keyword evidence="1" id="KW-1133">Transmembrane helix</keyword>
<feature type="transmembrane region" description="Helical" evidence="1">
    <location>
        <begin position="94"/>
        <end position="118"/>
    </location>
</feature>
<proteinExistence type="predicted"/>
<keyword evidence="1" id="KW-0812">Transmembrane</keyword>
<dbReference type="AlphaFoldDB" id="A7S4T2"/>
<dbReference type="HOGENOM" id="CLU_060194_0_0_1"/>
<feature type="transmembrane region" description="Helical" evidence="1">
    <location>
        <begin position="243"/>
        <end position="261"/>
    </location>
</feature>
<protein>
    <recommendedName>
        <fullName evidence="4">Ceramide phosphoethanolamine synthase</fullName>
    </recommendedName>
</protein>